<sequence>MSASKSSLPPSLRTAPPPKPCCTRTLKGHSDMIWCMAYTPDGRYIISGSVDKSIRVWDVTTGDAIGPPLEGHSGDVLTLAITPDGKNVISASRDGTVRVWDLSSRRATNILKLPPPTAPPSISPDGRQILSPGGKTIVIWHIDTDTSAFEPLQGHTDRVTAVAWSQDGKKFASISVDKNLWVWDAGTRQLTAGPFRCENHNWSIVFSSDGRHIICGDLAGRIWIFDYQSGCLASFGPLVGHTRVVYSLVSLANGRRVASGSQDGSVCIWDTATGTLVVGPFQGHSADIILCVACSPDGRFVASGSDDGTIRVWDTEAAITDCQAGCTSVSAIQNQPPSARRPESLDSLTLNASISSSVEFCH</sequence>
<keyword evidence="2" id="KW-1185">Reference proteome</keyword>
<accession>A0ACB8BI84</accession>
<name>A0ACB8BI84_9AGAM</name>
<proteinExistence type="predicted"/>
<dbReference type="EMBL" id="MU266422">
    <property type="protein sequence ID" value="KAH7924512.1"/>
    <property type="molecule type" value="Genomic_DNA"/>
</dbReference>
<gene>
    <name evidence="1" type="ORF">BV22DRAFT_501503</name>
</gene>
<evidence type="ECO:0000313" key="1">
    <source>
        <dbReference type="EMBL" id="KAH7924512.1"/>
    </source>
</evidence>
<organism evidence="1 2">
    <name type="scientific">Leucogyrophana mollusca</name>
    <dbReference type="NCBI Taxonomy" id="85980"/>
    <lineage>
        <taxon>Eukaryota</taxon>
        <taxon>Fungi</taxon>
        <taxon>Dikarya</taxon>
        <taxon>Basidiomycota</taxon>
        <taxon>Agaricomycotina</taxon>
        <taxon>Agaricomycetes</taxon>
        <taxon>Agaricomycetidae</taxon>
        <taxon>Boletales</taxon>
        <taxon>Boletales incertae sedis</taxon>
        <taxon>Leucogyrophana</taxon>
    </lineage>
</organism>
<reference evidence="1" key="1">
    <citation type="journal article" date="2021" name="New Phytol.">
        <title>Evolutionary innovations through gain and loss of genes in the ectomycorrhizal Boletales.</title>
        <authorList>
            <person name="Wu G."/>
            <person name="Miyauchi S."/>
            <person name="Morin E."/>
            <person name="Kuo A."/>
            <person name="Drula E."/>
            <person name="Varga T."/>
            <person name="Kohler A."/>
            <person name="Feng B."/>
            <person name="Cao Y."/>
            <person name="Lipzen A."/>
            <person name="Daum C."/>
            <person name="Hundley H."/>
            <person name="Pangilinan J."/>
            <person name="Johnson J."/>
            <person name="Barry K."/>
            <person name="LaButti K."/>
            <person name="Ng V."/>
            <person name="Ahrendt S."/>
            <person name="Min B."/>
            <person name="Choi I.G."/>
            <person name="Park H."/>
            <person name="Plett J.M."/>
            <person name="Magnuson J."/>
            <person name="Spatafora J.W."/>
            <person name="Nagy L.G."/>
            <person name="Henrissat B."/>
            <person name="Grigoriev I.V."/>
            <person name="Yang Z.L."/>
            <person name="Xu J."/>
            <person name="Martin F.M."/>
        </authorList>
    </citation>
    <scope>NUCLEOTIDE SEQUENCE</scope>
    <source>
        <strain evidence="1">KUC20120723A-06</strain>
    </source>
</reference>
<protein>
    <submittedName>
        <fullName evidence="1">WD40 repeat-like protein</fullName>
    </submittedName>
</protein>
<dbReference type="Proteomes" id="UP000790709">
    <property type="component" value="Unassembled WGS sequence"/>
</dbReference>
<evidence type="ECO:0000313" key="2">
    <source>
        <dbReference type="Proteomes" id="UP000790709"/>
    </source>
</evidence>
<comment type="caution">
    <text evidence="1">The sequence shown here is derived from an EMBL/GenBank/DDBJ whole genome shotgun (WGS) entry which is preliminary data.</text>
</comment>